<dbReference type="PROSITE" id="PS51272">
    <property type="entry name" value="SLH"/>
    <property type="match status" value="2"/>
</dbReference>
<keyword evidence="2" id="KW-0378">Hydrolase</keyword>
<dbReference type="GO" id="GO:0016787">
    <property type="term" value="F:hydrolase activity"/>
    <property type="evidence" value="ECO:0007669"/>
    <property type="project" value="UniProtKB-KW"/>
</dbReference>
<sequence length="146" mass="15587">MKRADFILMLSRLFEWQPVSSDAGFKDVDAAAYYAAALSAARKLGIAAGDGVSFRPAASVTREEMMTLLYRAMQAHGIRLQPGSADALNAFADSGRMSGYAQEAMQSLLGMGIVQGSGGKLRPEEKATRAEAVRLLYGALEQLGHS</sequence>
<dbReference type="Proteomes" id="UP000234789">
    <property type="component" value="Unassembled WGS sequence"/>
</dbReference>
<dbReference type="AlphaFoldDB" id="A0A2N5N1M4"/>
<name>A0A2N5N1M4_9BACL</name>
<reference evidence="2 3" key="1">
    <citation type="submission" date="2017-05" db="EMBL/GenBank/DDBJ databases">
        <title>Functional genome analysis of Paenibacillus pasadenensis strain R16: insights on endophytic life style and antifungal activity.</title>
        <authorList>
            <person name="Passera A."/>
            <person name="Marcolungo L."/>
            <person name="Casati P."/>
            <person name="Brasca M."/>
            <person name="Quaglino F."/>
            <person name="Delledonne M."/>
        </authorList>
    </citation>
    <scope>NUCLEOTIDE SEQUENCE [LARGE SCALE GENOMIC DNA]</scope>
    <source>
        <strain evidence="2 3">R16</strain>
    </source>
</reference>
<gene>
    <name evidence="2" type="ORF">B8V81_2654</name>
</gene>
<comment type="caution">
    <text evidence="2">The sequence shown here is derived from an EMBL/GenBank/DDBJ whole genome shotgun (WGS) entry which is preliminary data.</text>
</comment>
<organism evidence="2 3">
    <name type="scientific">Paenibacillus pasadenensis</name>
    <dbReference type="NCBI Taxonomy" id="217090"/>
    <lineage>
        <taxon>Bacteria</taxon>
        <taxon>Bacillati</taxon>
        <taxon>Bacillota</taxon>
        <taxon>Bacilli</taxon>
        <taxon>Bacillales</taxon>
        <taxon>Paenibacillaceae</taxon>
        <taxon>Paenibacillus</taxon>
    </lineage>
</organism>
<accession>A0A2N5N1M4</accession>
<keyword evidence="3" id="KW-1185">Reference proteome</keyword>
<proteinExistence type="predicted"/>
<dbReference type="EMBL" id="NFEZ01000004">
    <property type="protein sequence ID" value="PLT44223.1"/>
    <property type="molecule type" value="Genomic_DNA"/>
</dbReference>
<evidence type="ECO:0000313" key="2">
    <source>
        <dbReference type="EMBL" id="PLT44223.1"/>
    </source>
</evidence>
<dbReference type="InterPro" id="IPR001119">
    <property type="entry name" value="SLH_dom"/>
</dbReference>
<protein>
    <submittedName>
        <fullName evidence="2">Putative glycoside hydrolase</fullName>
    </submittedName>
</protein>
<evidence type="ECO:0000259" key="1">
    <source>
        <dbReference type="PROSITE" id="PS51272"/>
    </source>
</evidence>
<feature type="domain" description="SLH" evidence="1">
    <location>
        <begin position="88"/>
        <end position="146"/>
    </location>
</feature>
<dbReference type="Pfam" id="PF00395">
    <property type="entry name" value="SLH"/>
    <property type="match status" value="2"/>
</dbReference>
<feature type="domain" description="SLH" evidence="1">
    <location>
        <begin position="21"/>
        <end position="83"/>
    </location>
</feature>
<evidence type="ECO:0000313" key="3">
    <source>
        <dbReference type="Proteomes" id="UP000234789"/>
    </source>
</evidence>